<comment type="similarity">
    <text evidence="1">Belongs to the Skp family.</text>
</comment>
<dbReference type="PROSITE" id="PS51257">
    <property type="entry name" value="PROKAR_LIPOPROTEIN"/>
    <property type="match status" value="1"/>
</dbReference>
<dbReference type="PANTHER" id="PTHR35089:SF1">
    <property type="entry name" value="CHAPERONE PROTEIN SKP"/>
    <property type="match status" value="1"/>
</dbReference>
<evidence type="ECO:0000256" key="1">
    <source>
        <dbReference type="ARBA" id="ARBA00009091"/>
    </source>
</evidence>
<dbReference type="InterPro" id="IPR024930">
    <property type="entry name" value="Skp_dom_sf"/>
</dbReference>
<keyword evidence="4" id="KW-1185">Reference proteome</keyword>
<dbReference type="GO" id="GO:0005829">
    <property type="term" value="C:cytosol"/>
    <property type="evidence" value="ECO:0007669"/>
    <property type="project" value="TreeGrafter"/>
</dbReference>
<dbReference type="GO" id="GO:0051082">
    <property type="term" value="F:unfolded protein binding"/>
    <property type="evidence" value="ECO:0007669"/>
    <property type="project" value="InterPro"/>
</dbReference>
<dbReference type="Proteomes" id="UP000323324">
    <property type="component" value="Unassembled WGS sequence"/>
</dbReference>
<comment type="caution">
    <text evidence="3">The sequence shown here is derived from an EMBL/GenBank/DDBJ whole genome shotgun (WGS) entry which is preliminary data.</text>
</comment>
<dbReference type="Gene3D" id="3.30.910.20">
    <property type="entry name" value="Skp domain"/>
    <property type="match status" value="1"/>
</dbReference>
<proteinExistence type="inferred from homology"/>
<accession>A0A8H2QJB3</accession>
<dbReference type="GO" id="GO:0050821">
    <property type="term" value="P:protein stabilization"/>
    <property type="evidence" value="ECO:0007669"/>
    <property type="project" value="TreeGrafter"/>
</dbReference>
<evidence type="ECO:0000313" key="4">
    <source>
        <dbReference type="Proteomes" id="UP000323324"/>
    </source>
</evidence>
<keyword evidence="2" id="KW-0732">Signal</keyword>
<dbReference type="SUPFAM" id="SSF111384">
    <property type="entry name" value="OmpH-like"/>
    <property type="match status" value="1"/>
</dbReference>
<reference evidence="3 4" key="1">
    <citation type="submission" date="2019-08" db="EMBL/GenBank/DDBJ databases">
        <title>Genomes of Antarctic Bizionia species.</title>
        <authorList>
            <person name="Bowman J.P."/>
        </authorList>
    </citation>
    <scope>NUCLEOTIDE SEQUENCE [LARGE SCALE GENOMIC DNA]</scope>
    <source>
        <strain evidence="3 4">HFD</strain>
    </source>
</reference>
<dbReference type="AlphaFoldDB" id="A0A8H2QJB3"/>
<dbReference type="Pfam" id="PF03938">
    <property type="entry name" value="OmpH"/>
    <property type="match status" value="1"/>
</dbReference>
<name>A0A8H2QJB3_9FLAO</name>
<organism evidence="3 4">
    <name type="scientific">Bizionia saleffrena</name>
    <dbReference type="NCBI Taxonomy" id="291189"/>
    <lineage>
        <taxon>Bacteria</taxon>
        <taxon>Pseudomonadati</taxon>
        <taxon>Bacteroidota</taxon>
        <taxon>Flavobacteriia</taxon>
        <taxon>Flavobacteriales</taxon>
        <taxon>Flavobacteriaceae</taxon>
        <taxon>Bizionia</taxon>
    </lineage>
</organism>
<evidence type="ECO:0000256" key="2">
    <source>
        <dbReference type="ARBA" id="ARBA00022729"/>
    </source>
</evidence>
<dbReference type="SMART" id="SM00935">
    <property type="entry name" value="OmpH"/>
    <property type="match status" value="1"/>
</dbReference>
<gene>
    <name evidence="3" type="ORF">ES676_08300</name>
</gene>
<dbReference type="EMBL" id="VSKM01000007">
    <property type="protein sequence ID" value="TYB74174.1"/>
    <property type="molecule type" value="Genomic_DNA"/>
</dbReference>
<protein>
    <submittedName>
        <fullName evidence="3">OmpH family outer membrane protein</fullName>
    </submittedName>
</protein>
<dbReference type="PANTHER" id="PTHR35089">
    <property type="entry name" value="CHAPERONE PROTEIN SKP"/>
    <property type="match status" value="1"/>
</dbReference>
<evidence type="ECO:0000313" key="3">
    <source>
        <dbReference type="EMBL" id="TYB74174.1"/>
    </source>
</evidence>
<dbReference type="RefSeq" id="WP_148369859.1">
    <property type="nucleotide sequence ID" value="NZ_VSKM01000007.1"/>
</dbReference>
<dbReference type="InterPro" id="IPR005632">
    <property type="entry name" value="Chaperone_Skp"/>
</dbReference>
<sequence length="170" mass="19601">MKYYIVLAFAFLTLTSCNKQKIAFVDNGKVINEIQEKKDLEAKYKIKEDAFNAKADGLDEQIKLEVKEFQAKVESMSPANQEKNYQVLVQKKQTQDQQLQFEKQQITQEFRKDVDSVIVRVKTYVKEYGKNNGYTYILGTSEVASTVLYGAEENDLTQTVIAALDKEYKK</sequence>